<dbReference type="InterPro" id="IPR028082">
    <property type="entry name" value="Peripla_BP_I"/>
</dbReference>
<dbReference type="EMBL" id="VKAC01000005">
    <property type="protein sequence ID" value="TXR56277.1"/>
    <property type="molecule type" value="Genomic_DNA"/>
</dbReference>
<dbReference type="Pfam" id="PF13377">
    <property type="entry name" value="Peripla_BP_3"/>
    <property type="match status" value="1"/>
</dbReference>
<comment type="caution">
    <text evidence="6">The sequence shown here is derived from an EMBL/GenBank/DDBJ whole genome shotgun (WGS) entry which is preliminary data.</text>
</comment>
<dbReference type="InterPro" id="IPR010982">
    <property type="entry name" value="Lambda_DNA-bd_dom_sf"/>
</dbReference>
<dbReference type="PROSITE" id="PS50932">
    <property type="entry name" value="HTH_LACI_2"/>
    <property type="match status" value="1"/>
</dbReference>
<feature type="domain" description="HTH lacI-type" evidence="5">
    <location>
        <begin position="25"/>
        <end position="79"/>
    </location>
</feature>
<sequence>MTAQSWRRCPVSTTHDRPARPTGSVVMVDVAREAGVSQKTVSRVVNDSPQVRPEVRERVLAAIDRLGYRRNGAARALAAGRTHLIAIVAMGSPLYGISEHVIGAERAARERGYSTVVVATGEDGDDSEVRRAIDRALALGAEGLLLVEPFRRDPALLVPYADVPVVSPQHGDAPDADRSPLHSHVTTDEEHGGRLAAEHLLDLGHRRVAHLAGPRAWQPAELRELGWRSALEGAGAPVVEPVRGDWSARSGYQAAQELLDRGESFTALFAANDAMAVGAVRALVERGLGVPRDVAVVGFDDLPESEFQVVPLSSVRQDFQAMARLSVEHIVCALEGQPVERRRVDVRASLVVRASSGDRREAPGDAPAP</sequence>
<evidence type="ECO:0000259" key="5">
    <source>
        <dbReference type="PROSITE" id="PS50932"/>
    </source>
</evidence>
<keyword evidence="7" id="KW-1185">Reference proteome</keyword>
<dbReference type="AlphaFoldDB" id="A0A5C8ZEN2"/>
<dbReference type="InterPro" id="IPR046335">
    <property type="entry name" value="LacI/GalR-like_sensor"/>
</dbReference>
<dbReference type="Gene3D" id="1.10.260.40">
    <property type="entry name" value="lambda repressor-like DNA-binding domains"/>
    <property type="match status" value="1"/>
</dbReference>
<keyword evidence="1" id="KW-0805">Transcription regulation</keyword>
<gene>
    <name evidence="6" type="ORF">FMM08_09125</name>
</gene>
<accession>A0A5C8ZEN2</accession>
<dbReference type="Proteomes" id="UP000321234">
    <property type="component" value="Unassembled WGS sequence"/>
</dbReference>
<reference evidence="6 7" key="1">
    <citation type="submission" date="2019-07" db="EMBL/GenBank/DDBJ databases">
        <title>Quadrisphaera sp. strain DD2A genome sequencing and assembly.</title>
        <authorList>
            <person name="Kim I."/>
        </authorList>
    </citation>
    <scope>NUCLEOTIDE SEQUENCE [LARGE SCALE GENOMIC DNA]</scope>
    <source>
        <strain evidence="6 7">DD2A</strain>
    </source>
</reference>
<protein>
    <submittedName>
        <fullName evidence="6">LacI family transcriptional regulator</fullName>
    </submittedName>
</protein>
<dbReference type="CDD" id="cd01392">
    <property type="entry name" value="HTH_LacI"/>
    <property type="match status" value="1"/>
</dbReference>
<evidence type="ECO:0000313" key="7">
    <source>
        <dbReference type="Proteomes" id="UP000321234"/>
    </source>
</evidence>
<feature type="compositionally biased region" description="Basic and acidic residues" evidence="4">
    <location>
        <begin position="172"/>
        <end position="191"/>
    </location>
</feature>
<dbReference type="GO" id="GO:0003700">
    <property type="term" value="F:DNA-binding transcription factor activity"/>
    <property type="evidence" value="ECO:0007669"/>
    <property type="project" value="TreeGrafter"/>
</dbReference>
<feature type="region of interest" description="Disordered" evidence="4">
    <location>
        <begin position="168"/>
        <end position="191"/>
    </location>
</feature>
<organism evidence="6 7">
    <name type="scientific">Quadrisphaera setariae</name>
    <dbReference type="NCBI Taxonomy" id="2593304"/>
    <lineage>
        <taxon>Bacteria</taxon>
        <taxon>Bacillati</taxon>
        <taxon>Actinomycetota</taxon>
        <taxon>Actinomycetes</taxon>
        <taxon>Kineosporiales</taxon>
        <taxon>Kineosporiaceae</taxon>
        <taxon>Quadrisphaera</taxon>
    </lineage>
</organism>
<dbReference type="InterPro" id="IPR000843">
    <property type="entry name" value="HTH_LacI"/>
</dbReference>
<dbReference type="SMART" id="SM00354">
    <property type="entry name" value="HTH_LACI"/>
    <property type="match status" value="1"/>
</dbReference>
<name>A0A5C8ZEN2_9ACTN</name>
<evidence type="ECO:0000256" key="3">
    <source>
        <dbReference type="ARBA" id="ARBA00023163"/>
    </source>
</evidence>
<dbReference type="PANTHER" id="PTHR30146:SF109">
    <property type="entry name" value="HTH-TYPE TRANSCRIPTIONAL REGULATOR GALS"/>
    <property type="match status" value="1"/>
</dbReference>
<evidence type="ECO:0000256" key="2">
    <source>
        <dbReference type="ARBA" id="ARBA00023125"/>
    </source>
</evidence>
<keyword evidence="2" id="KW-0238">DNA-binding</keyword>
<dbReference type="Gene3D" id="3.40.50.2300">
    <property type="match status" value="2"/>
</dbReference>
<evidence type="ECO:0000313" key="6">
    <source>
        <dbReference type="EMBL" id="TXR56277.1"/>
    </source>
</evidence>
<dbReference type="SUPFAM" id="SSF47413">
    <property type="entry name" value="lambda repressor-like DNA-binding domains"/>
    <property type="match status" value="1"/>
</dbReference>
<dbReference type="SUPFAM" id="SSF53822">
    <property type="entry name" value="Periplasmic binding protein-like I"/>
    <property type="match status" value="1"/>
</dbReference>
<dbReference type="GO" id="GO:0000976">
    <property type="term" value="F:transcription cis-regulatory region binding"/>
    <property type="evidence" value="ECO:0007669"/>
    <property type="project" value="TreeGrafter"/>
</dbReference>
<dbReference type="Pfam" id="PF00356">
    <property type="entry name" value="LacI"/>
    <property type="match status" value="1"/>
</dbReference>
<keyword evidence="3" id="KW-0804">Transcription</keyword>
<dbReference type="OrthoDB" id="9785139at2"/>
<proteinExistence type="predicted"/>
<evidence type="ECO:0000256" key="1">
    <source>
        <dbReference type="ARBA" id="ARBA00023015"/>
    </source>
</evidence>
<dbReference type="CDD" id="cd01574">
    <property type="entry name" value="PBP1_LacI"/>
    <property type="match status" value="1"/>
</dbReference>
<feature type="region of interest" description="Disordered" evidence="4">
    <location>
        <begin position="1"/>
        <end position="21"/>
    </location>
</feature>
<evidence type="ECO:0000256" key="4">
    <source>
        <dbReference type="SAM" id="MobiDB-lite"/>
    </source>
</evidence>
<dbReference type="PROSITE" id="PS00356">
    <property type="entry name" value="HTH_LACI_1"/>
    <property type="match status" value="1"/>
</dbReference>
<dbReference type="PANTHER" id="PTHR30146">
    <property type="entry name" value="LACI-RELATED TRANSCRIPTIONAL REPRESSOR"/>
    <property type="match status" value="1"/>
</dbReference>